<keyword evidence="2" id="KW-1185">Reference proteome</keyword>
<proteinExistence type="predicted"/>
<protein>
    <recommendedName>
        <fullName evidence="3">BTB domain-containing protein</fullName>
    </recommendedName>
</protein>
<dbReference type="SUPFAM" id="SSF54695">
    <property type="entry name" value="POZ domain"/>
    <property type="match status" value="1"/>
</dbReference>
<evidence type="ECO:0000313" key="1">
    <source>
        <dbReference type="EMBL" id="KAL2835950.1"/>
    </source>
</evidence>
<gene>
    <name evidence="1" type="ORF">BJY01DRAFT_252262</name>
</gene>
<organism evidence="1 2">
    <name type="scientific">Aspergillus pseudoustus</name>
    <dbReference type="NCBI Taxonomy" id="1810923"/>
    <lineage>
        <taxon>Eukaryota</taxon>
        <taxon>Fungi</taxon>
        <taxon>Dikarya</taxon>
        <taxon>Ascomycota</taxon>
        <taxon>Pezizomycotina</taxon>
        <taxon>Eurotiomycetes</taxon>
        <taxon>Eurotiomycetidae</taxon>
        <taxon>Eurotiales</taxon>
        <taxon>Aspergillaceae</taxon>
        <taxon>Aspergillus</taxon>
        <taxon>Aspergillus subgen. Nidulantes</taxon>
    </lineage>
</organism>
<evidence type="ECO:0000313" key="2">
    <source>
        <dbReference type="Proteomes" id="UP001610446"/>
    </source>
</evidence>
<sequence length="323" mass="37810">MSVLDPFAPPPSDLISPLPSCIQQQSRMSYQHLHRYVRASFPRPTSRHPPAWVAAPPRGPAIWDPETVRRQERTQVHAWQELMVHHCMRMGFRRKQLVASLGRLMLSLEFHDMIVVCGFRQVMFRCHKAIVYAQSKSIRQENPTIRLSCHPLPFRLALEYFYTCDYHFFYRWDFPAHFQADGQTVPVDYVDRLDCCELSLHLQIHILALRLRTPGLKYLSAAKIIETLGRSAFPTVFPRFVREVYKMVTKENALVKRLLVKYAIQVIHGLKSRNHYDGRFPGYIFREIPEFARDFWHGRVGYPGTLTLGFDTGMHIPESLWEC</sequence>
<dbReference type="CDD" id="cd18186">
    <property type="entry name" value="BTB_POZ_ZBTB_KLHL-like"/>
    <property type="match status" value="1"/>
</dbReference>
<accession>A0ABR4J7F4</accession>
<dbReference type="EMBL" id="JBFXLU010000189">
    <property type="protein sequence ID" value="KAL2835950.1"/>
    <property type="molecule type" value="Genomic_DNA"/>
</dbReference>
<dbReference type="Gene3D" id="3.30.710.10">
    <property type="entry name" value="Potassium Channel Kv1.1, Chain A"/>
    <property type="match status" value="1"/>
</dbReference>
<evidence type="ECO:0008006" key="3">
    <source>
        <dbReference type="Google" id="ProtNLM"/>
    </source>
</evidence>
<reference evidence="1 2" key="1">
    <citation type="submission" date="2024-07" db="EMBL/GenBank/DDBJ databases">
        <title>Section-level genome sequencing and comparative genomics of Aspergillus sections Usti and Cavernicolus.</title>
        <authorList>
            <consortium name="Lawrence Berkeley National Laboratory"/>
            <person name="Nybo J.L."/>
            <person name="Vesth T.C."/>
            <person name="Theobald S."/>
            <person name="Frisvad J.C."/>
            <person name="Larsen T.O."/>
            <person name="Kjaerboelling I."/>
            <person name="Rothschild-Mancinelli K."/>
            <person name="Lyhne E.K."/>
            <person name="Kogle M.E."/>
            <person name="Barry K."/>
            <person name="Clum A."/>
            <person name="Na H."/>
            <person name="Ledsgaard L."/>
            <person name="Lin J."/>
            <person name="Lipzen A."/>
            <person name="Kuo A."/>
            <person name="Riley R."/>
            <person name="Mondo S."/>
            <person name="Labutti K."/>
            <person name="Haridas S."/>
            <person name="Pangalinan J."/>
            <person name="Salamov A.A."/>
            <person name="Simmons B.A."/>
            <person name="Magnuson J.K."/>
            <person name="Chen J."/>
            <person name="Drula E."/>
            <person name="Henrissat B."/>
            <person name="Wiebenga A."/>
            <person name="Lubbers R.J."/>
            <person name="Gomes A.C."/>
            <person name="Makela M.R."/>
            <person name="Stajich J."/>
            <person name="Grigoriev I.V."/>
            <person name="Mortensen U.H."/>
            <person name="De Vries R.P."/>
            <person name="Baker S.E."/>
            <person name="Andersen M.R."/>
        </authorList>
    </citation>
    <scope>NUCLEOTIDE SEQUENCE [LARGE SCALE GENOMIC DNA]</scope>
    <source>
        <strain evidence="1 2">CBS 123904</strain>
    </source>
</reference>
<name>A0ABR4J7F4_9EURO</name>
<comment type="caution">
    <text evidence="1">The sequence shown here is derived from an EMBL/GenBank/DDBJ whole genome shotgun (WGS) entry which is preliminary data.</text>
</comment>
<dbReference type="Proteomes" id="UP001610446">
    <property type="component" value="Unassembled WGS sequence"/>
</dbReference>
<dbReference type="InterPro" id="IPR011333">
    <property type="entry name" value="SKP1/BTB/POZ_sf"/>
</dbReference>